<comment type="caution">
    <text evidence="6">The sequence shown here is derived from an EMBL/GenBank/DDBJ whole genome shotgun (WGS) entry which is preliminary data.</text>
</comment>
<dbReference type="PANTHER" id="PTHR30137:SF16">
    <property type="entry name" value="BLL0895 PROTEIN"/>
    <property type="match status" value="1"/>
</dbReference>
<dbReference type="SUPFAM" id="SSF51679">
    <property type="entry name" value="Bacterial luciferase-like"/>
    <property type="match status" value="1"/>
</dbReference>
<evidence type="ECO:0000313" key="7">
    <source>
        <dbReference type="Proteomes" id="UP000294621"/>
    </source>
</evidence>
<dbReference type="OrthoDB" id="7903015at2"/>
<name>A0A4R5XRB5_9MICC</name>
<protein>
    <submittedName>
        <fullName evidence="6">LLM class flavin-dependent oxidoreductase</fullName>
    </submittedName>
</protein>
<dbReference type="Proteomes" id="UP000294621">
    <property type="component" value="Unassembled WGS sequence"/>
</dbReference>
<keyword evidence="2" id="KW-0285">Flavoprotein</keyword>
<evidence type="ECO:0000256" key="2">
    <source>
        <dbReference type="ARBA" id="ARBA00022630"/>
    </source>
</evidence>
<evidence type="ECO:0000256" key="3">
    <source>
        <dbReference type="ARBA" id="ARBA00023002"/>
    </source>
</evidence>
<sequence>MFDWDLSVIKHADMLGFEEVWYGEHYTHIWEPVPSPDLILQTAARETTNIKLGAGTFLPPFHHPAELASRISYQDQLLEGRYMVGFGAGSVPSDLKMFGIDGSTGEHRDMNREAVEIIVKYWTENGPWRYEGKYWTCEKVAPDAFSIVPGTLGDHLHPFQSPHPPIAVSGLSPNSPSLEWAGEMGYLPISLNMNNRFMAGHWETVERGATKAGRVANRDDWRIAREVFVADTDEEALENVRNGFYGRFYRDQLLPVFKNLGGYADNWKHDDSVTDDELTLDYLIEHMFIVGSVETVTKKLEDMQRESGGFGTLLVEAMDYEDRKDAWFHSLELLATKVLPRVNAAELATAR</sequence>
<dbReference type="AlphaFoldDB" id="A0A4R5XRB5"/>
<dbReference type="EMBL" id="SMZQ01000009">
    <property type="protein sequence ID" value="TDL34150.1"/>
    <property type="molecule type" value="Genomic_DNA"/>
</dbReference>
<dbReference type="InterPro" id="IPR050766">
    <property type="entry name" value="Bact_Lucif_Oxidored"/>
</dbReference>
<keyword evidence="4" id="KW-0503">Monooxygenase</keyword>
<feature type="domain" description="Luciferase-like" evidence="5">
    <location>
        <begin position="8"/>
        <end position="305"/>
    </location>
</feature>
<accession>A0A4R5XRB5</accession>
<dbReference type="GO" id="GO:0005829">
    <property type="term" value="C:cytosol"/>
    <property type="evidence" value="ECO:0007669"/>
    <property type="project" value="TreeGrafter"/>
</dbReference>
<reference evidence="6 7" key="1">
    <citation type="submission" date="2019-03" db="EMBL/GenBank/DDBJ databases">
        <title>Genome Sequencing and Assembly of Various Microbes Isolated from Partially Reclaimed Soil and Acid Mine Drainage (AMD) Site.</title>
        <authorList>
            <person name="Steinbock B."/>
            <person name="Bechtold R."/>
            <person name="Sevigny J.L."/>
            <person name="Thomas D."/>
            <person name="Cuthill L.R."/>
            <person name="Aveiro Johannsen E.J."/>
            <person name="Thomas K."/>
            <person name="Ghosh A."/>
        </authorList>
    </citation>
    <scope>NUCLEOTIDE SEQUENCE [LARGE SCALE GENOMIC DNA]</scope>
    <source>
        <strain evidence="6 7">S-A1</strain>
    </source>
</reference>
<dbReference type="GO" id="GO:0016705">
    <property type="term" value="F:oxidoreductase activity, acting on paired donors, with incorporation or reduction of molecular oxygen"/>
    <property type="evidence" value="ECO:0007669"/>
    <property type="project" value="InterPro"/>
</dbReference>
<dbReference type="Pfam" id="PF00296">
    <property type="entry name" value="Bac_luciferase"/>
    <property type="match status" value="1"/>
</dbReference>
<dbReference type="GO" id="GO:0004497">
    <property type="term" value="F:monooxygenase activity"/>
    <property type="evidence" value="ECO:0007669"/>
    <property type="project" value="UniProtKB-KW"/>
</dbReference>
<organism evidence="6 7">
    <name type="scientific">Arthrobacter nitrophenolicus</name>
    <dbReference type="NCBI Taxonomy" id="683150"/>
    <lineage>
        <taxon>Bacteria</taxon>
        <taxon>Bacillati</taxon>
        <taxon>Actinomycetota</taxon>
        <taxon>Actinomycetes</taxon>
        <taxon>Micrococcales</taxon>
        <taxon>Micrococcaceae</taxon>
        <taxon>Arthrobacter</taxon>
    </lineage>
</organism>
<gene>
    <name evidence="6" type="ORF">E2R57_15660</name>
</gene>
<evidence type="ECO:0000256" key="1">
    <source>
        <dbReference type="ARBA" id="ARBA00010426"/>
    </source>
</evidence>
<dbReference type="InterPro" id="IPR011251">
    <property type="entry name" value="Luciferase-like_dom"/>
</dbReference>
<dbReference type="InterPro" id="IPR036661">
    <property type="entry name" value="Luciferase-like_sf"/>
</dbReference>
<dbReference type="PANTHER" id="PTHR30137">
    <property type="entry name" value="LUCIFERASE-LIKE MONOOXYGENASE"/>
    <property type="match status" value="1"/>
</dbReference>
<dbReference type="Gene3D" id="3.20.20.30">
    <property type="entry name" value="Luciferase-like domain"/>
    <property type="match status" value="1"/>
</dbReference>
<proteinExistence type="inferred from homology"/>
<evidence type="ECO:0000259" key="5">
    <source>
        <dbReference type="Pfam" id="PF00296"/>
    </source>
</evidence>
<evidence type="ECO:0000313" key="6">
    <source>
        <dbReference type="EMBL" id="TDL34150.1"/>
    </source>
</evidence>
<evidence type="ECO:0000256" key="4">
    <source>
        <dbReference type="ARBA" id="ARBA00023033"/>
    </source>
</evidence>
<keyword evidence="3" id="KW-0560">Oxidoreductase</keyword>
<comment type="similarity">
    <text evidence="1">Belongs to the bacterial luciferase oxidoreductase family.</text>
</comment>